<reference evidence="2 3" key="1">
    <citation type="submission" date="2016-06" db="EMBL/GenBank/DDBJ databases">
        <authorList>
            <consortium name="Pathogen Informatics"/>
        </authorList>
    </citation>
    <scope>NUCLEOTIDE SEQUENCE [LARGE SCALE GENOMIC DNA]</scope>
</reference>
<evidence type="ECO:0000313" key="3">
    <source>
        <dbReference type="Proteomes" id="UP000219813"/>
    </source>
</evidence>
<feature type="signal peptide" evidence="1">
    <location>
        <begin position="1"/>
        <end position="21"/>
    </location>
</feature>
<dbReference type="RefSeq" id="XP_028859901.1">
    <property type="nucleotide sequence ID" value="XM_029003820.1"/>
</dbReference>
<feature type="chain" id="PRO_5008915812" evidence="1">
    <location>
        <begin position="22"/>
        <end position="400"/>
    </location>
</feature>
<gene>
    <name evidence="2" type="primary">RAP2</name>
    <name evidence="2" type="ORF">PMUG01_06024700</name>
</gene>
<dbReference type="AlphaFoldDB" id="A0A1D3JJY9"/>
<organism evidence="2 3">
    <name type="scientific">Plasmodium malariae</name>
    <dbReference type="NCBI Taxonomy" id="5858"/>
    <lineage>
        <taxon>Eukaryota</taxon>
        <taxon>Sar</taxon>
        <taxon>Alveolata</taxon>
        <taxon>Apicomplexa</taxon>
        <taxon>Aconoidasida</taxon>
        <taxon>Haemosporida</taxon>
        <taxon>Plasmodiidae</taxon>
        <taxon>Plasmodium</taxon>
        <taxon>Plasmodium (Plasmodium)</taxon>
    </lineage>
</organism>
<dbReference type="EMBL" id="LT594627">
    <property type="protein sequence ID" value="SBT86760.1"/>
    <property type="molecule type" value="Genomic_DNA"/>
</dbReference>
<dbReference type="KEGG" id="pmal:PMUG01_06024700"/>
<keyword evidence="1" id="KW-0732">Signal</keyword>
<dbReference type="VEuPathDB" id="PlasmoDB:PmUG01_06024700"/>
<sequence>MNTKLLISLFIFLCLHNVANAYNCSKAMSSITFQDFTLSSIIHAHTSTGKNLGSWIHFFFRHFNNGNDAIKYVETTNINTLDEKDHHCFIRGFTVFLIHAYAKDIKAMSNTDNFETYFRNLLKDINPDIAKDFLTVLDNKILLDHMDSIILKEQDYANLKRDVNIFKQNINPVNGNNHATYKNVPTRLFEPYEIRAFKREYITKDEASINANEVYAARDYQYLAFLGVVDHYYNSDITKPAKGTSVVIESRKRLGLRKRSSSLALLGPHENNPFFGFCEKNGNEEYFGSLDDLLPSFFSIIKTKMLLGHNRFLREFDYSLMNKTYKIPNLKGFRFLKQLFRKKNLENFVDMYAGLMSTELDFLREDFLDLFDTTINCHAREFANRAGDNYFAIKEKNMVA</sequence>
<dbReference type="Proteomes" id="UP000219813">
    <property type="component" value="Chromosome 6"/>
</dbReference>
<dbReference type="OMA" id="HFFFSHF"/>
<name>A0A1D3JJY9_PLAMA</name>
<accession>A0A1D3JJY9</accession>
<evidence type="ECO:0000256" key="1">
    <source>
        <dbReference type="SAM" id="SignalP"/>
    </source>
</evidence>
<protein>
    <submittedName>
        <fullName evidence="2">Rhoptry-associated protein 2, putative</fullName>
    </submittedName>
</protein>
<keyword evidence="3" id="KW-1185">Reference proteome</keyword>
<evidence type="ECO:0000313" key="2">
    <source>
        <dbReference type="EMBL" id="SBT86760.1"/>
    </source>
</evidence>
<dbReference type="OrthoDB" id="370145at2759"/>
<proteinExistence type="predicted"/>
<dbReference type="GeneID" id="39867640"/>